<organism evidence="3 4">
    <name type="scientific">Gossypium darwinii</name>
    <name type="common">Darwin's cotton</name>
    <name type="synonym">Gossypium barbadense var. darwinii</name>
    <dbReference type="NCBI Taxonomy" id="34276"/>
    <lineage>
        <taxon>Eukaryota</taxon>
        <taxon>Viridiplantae</taxon>
        <taxon>Streptophyta</taxon>
        <taxon>Embryophyta</taxon>
        <taxon>Tracheophyta</taxon>
        <taxon>Spermatophyta</taxon>
        <taxon>Magnoliopsida</taxon>
        <taxon>eudicotyledons</taxon>
        <taxon>Gunneridae</taxon>
        <taxon>Pentapetalae</taxon>
        <taxon>rosids</taxon>
        <taxon>malvids</taxon>
        <taxon>Malvales</taxon>
        <taxon>Malvaceae</taxon>
        <taxon>Malvoideae</taxon>
        <taxon>Gossypium</taxon>
    </lineage>
</organism>
<dbReference type="InterPro" id="IPR000008">
    <property type="entry name" value="C2_dom"/>
</dbReference>
<dbReference type="Proteomes" id="UP000323506">
    <property type="component" value="Chromosome A11"/>
</dbReference>
<dbReference type="GO" id="GO:0006952">
    <property type="term" value="P:defense response"/>
    <property type="evidence" value="ECO:0007669"/>
    <property type="project" value="InterPro"/>
</dbReference>
<feature type="domain" description="C2" evidence="2">
    <location>
        <begin position="55"/>
        <end position="180"/>
    </location>
</feature>
<evidence type="ECO:0000256" key="1">
    <source>
        <dbReference type="SAM" id="MobiDB-lite"/>
    </source>
</evidence>
<dbReference type="SUPFAM" id="SSF49562">
    <property type="entry name" value="C2 domain (Calcium/lipid-binding domain, CaLB)"/>
    <property type="match status" value="1"/>
</dbReference>
<dbReference type="PROSITE" id="PS50004">
    <property type="entry name" value="C2"/>
    <property type="match status" value="1"/>
</dbReference>
<gene>
    <name evidence="3" type="ORF">ES288_A11G012300v1</name>
</gene>
<sequence>MAMENTRGPGYHVPPDPSHAPPYEAAPYGAPPPSSYAPPSPAPYGAAPPAAYGAPPPSLGRQLPRLMEYKMAAPREIQVTFVSGKDLQNVNWRYGPIKPYAVVWVDPNSKLATTVDEKGDTYPTWNSTLVIPLFCPINDDTNLYVDVIHAGNEEKTKPLIGSAKLNLRDVLKDSGRYGEYEKSLKLKRPSGKPQGKVDVKVLIRALGYHVPDQSRAIPSCGYPQSAPYGAPQPVPYGAHPSTPYGAYPPASCGSLSGYSYPYAQQPLQQPQNPYYPFAQQGGYSYNAYNYNAQPQPQPASYGAPTGHGYGHGQTQAPFGATATTVGCYYEDNNNKKKKKKKFGGMEAGMAMGAAMGVGEGALGGLAIAEGLDATRGDDDGDNQLM</sequence>
<reference evidence="3 4" key="1">
    <citation type="submission" date="2019-06" db="EMBL/GenBank/DDBJ databases">
        <title>WGS assembly of Gossypium darwinii.</title>
        <authorList>
            <person name="Chen Z.J."/>
            <person name="Sreedasyam A."/>
            <person name="Ando A."/>
            <person name="Song Q."/>
            <person name="De L."/>
            <person name="Hulse-Kemp A."/>
            <person name="Ding M."/>
            <person name="Ye W."/>
            <person name="Kirkbride R."/>
            <person name="Jenkins J."/>
            <person name="Plott C."/>
            <person name="Lovell J."/>
            <person name="Lin Y.-M."/>
            <person name="Vaughn R."/>
            <person name="Liu B."/>
            <person name="Li W."/>
            <person name="Simpson S."/>
            <person name="Scheffler B."/>
            <person name="Saski C."/>
            <person name="Grover C."/>
            <person name="Hu G."/>
            <person name="Conover J."/>
            <person name="Carlson J."/>
            <person name="Shu S."/>
            <person name="Boston L."/>
            <person name="Williams M."/>
            <person name="Peterson D."/>
            <person name="Mcgee K."/>
            <person name="Jones D."/>
            <person name="Wendel J."/>
            <person name="Stelly D."/>
            <person name="Grimwood J."/>
            <person name="Schmutz J."/>
        </authorList>
    </citation>
    <scope>NUCLEOTIDE SEQUENCE [LARGE SCALE GENOMIC DNA]</scope>
    <source>
        <strain evidence="3">1808015.09</strain>
    </source>
</reference>
<dbReference type="InterPro" id="IPR044750">
    <property type="entry name" value="C2_SRC2/BAP"/>
</dbReference>
<dbReference type="Pfam" id="PF00168">
    <property type="entry name" value="C2"/>
    <property type="match status" value="1"/>
</dbReference>
<dbReference type="SMART" id="SM00239">
    <property type="entry name" value="C2"/>
    <property type="match status" value="1"/>
</dbReference>
<dbReference type="PANTHER" id="PTHR32246:SF20">
    <property type="entry name" value="CALCIUM-DEPENDENT LIPID-BINDING (CALB DOMAIN) FAMILY PROTEIN"/>
    <property type="match status" value="1"/>
</dbReference>
<dbReference type="CDD" id="cd04051">
    <property type="entry name" value="C2_SRC2_like"/>
    <property type="match status" value="1"/>
</dbReference>
<protein>
    <recommendedName>
        <fullName evidence="2">C2 domain-containing protein</fullName>
    </recommendedName>
</protein>
<evidence type="ECO:0000313" key="4">
    <source>
        <dbReference type="Proteomes" id="UP000323506"/>
    </source>
</evidence>
<name>A0A5D2EF08_GOSDA</name>
<feature type="region of interest" description="Disordered" evidence="1">
    <location>
        <begin position="1"/>
        <end position="42"/>
    </location>
</feature>
<dbReference type="Gene3D" id="2.60.40.150">
    <property type="entry name" value="C2 domain"/>
    <property type="match status" value="1"/>
</dbReference>
<dbReference type="PANTHER" id="PTHR32246">
    <property type="entry name" value="INGRESSION PROTEIN FIC1"/>
    <property type="match status" value="1"/>
</dbReference>
<evidence type="ECO:0000259" key="2">
    <source>
        <dbReference type="PROSITE" id="PS50004"/>
    </source>
</evidence>
<dbReference type="AlphaFoldDB" id="A0A5D2EF08"/>
<feature type="compositionally biased region" description="Pro residues" evidence="1">
    <location>
        <begin position="29"/>
        <end position="42"/>
    </location>
</feature>
<keyword evidence="4" id="KW-1185">Reference proteome</keyword>
<dbReference type="InterPro" id="IPR035892">
    <property type="entry name" value="C2_domain_sf"/>
</dbReference>
<dbReference type="EMBL" id="CM017698">
    <property type="protein sequence ID" value="TYG92206.1"/>
    <property type="molecule type" value="Genomic_DNA"/>
</dbReference>
<proteinExistence type="predicted"/>
<accession>A0A5D2EF08</accession>
<evidence type="ECO:0000313" key="3">
    <source>
        <dbReference type="EMBL" id="TYG92206.1"/>
    </source>
</evidence>